<keyword evidence="1" id="KW-0472">Membrane</keyword>
<name>A0A2T0K9P7_9ACTN</name>
<evidence type="ECO:0000313" key="2">
    <source>
        <dbReference type="EMBL" id="PRX19840.1"/>
    </source>
</evidence>
<sequence length="36" mass="4106">MFVDILVGTLLIVCLVISTAALTPPIHRRRRHRHSL</sequence>
<protein>
    <submittedName>
        <fullName evidence="2">Uncharacterized protein</fullName>
    </submittedName>
</protein>
<keyword evidence="1" id="KW-1133">Transmembrane helix</keyword>
<dbReference type="EMBL" id="PVMZ01000009">
    <property type="protein sequence ID" value="PRX19840.1"/>
    <property type="molecule type" value="Genomic_DNA"/>
</dbReference>
<evidence type="ECO:0000313" key="3">
    <source>
        <dbReference type="Proteomes" id="UP000239415"/>
    </source>
</evidence>
<dbReference type="Proteomes" id="UP000239415">
    <property type="component" value="Unassembled WGS sequence"/>
</dbReference>
<comment type="caution">
    <text evidence="2">The sequence shown here is derived from an EMBL/GenBank/DDBJ whole genome shotgun (WGS) entry which is preliminary data.</text>
</comment>
<reference evidence="2 3" key="1">
    <citation type="submission" date="2018-03" db="EMBL/GenBank/DDBJ databases">
        <title>Genomic Encyclopedia of Archaeal and Bacterial Type Strains, Phase II (KMG-II): from individual species to whole genera.</title>
        <authorList>
            <person name="Goeker M."/>
        </authorList>
    </citation>
    <scope>NUCLEOTIDE SEQUENCE [LARGE SCALE GENOMIC DNA]</scope>
    <source>
        <strain evidence="2 3">DSM 43146</strain>
    </source>
</reference>
<keyword evidence="1" id="KW-0812">Transmembrane</keyword>
<organism evidence="2 3">
    <name type="scientific">Actinoplanes italicus</name>
    <dbReference type="NCBI Taxonomy" id="113567"/>
    <lineage>
        <taxon>Bacteria</taxon>
        <taxon>Bacillati</taxon>
        <taxon>Actinomycetota</taxon>
        <taxon>Actinomycetes</taxon>
        <taxon>Micromonosporales</taxon>
        <taxon>Micromonosporaceae</taxon>
        <taxon>Actinoplanes</taxon>
    </lineage>
</organism>
<gene>
    <name evidence="2" type="ORF">CLV67_109105</name>
</gene>
<accession>A0A2T0K9P7</accession>
<dbReference type="AlphaFoldDB" id="A0A2T0K9P7"/>
<evidence type="ECO:0000256" key="1">
    <source>
        <dbReference type="SAM" id="Phobius"/>
    </source>
</evidence>
<proteinExistence type="predicted"/>
<keyword evidence="3" id="KW-1185">Reference proteome</keyword>
<feature type="transmembrane region" description="Helical" evidence="1">
    <location>
        <begin position="6"/>
        <end position="26"/>
    </location>
</feature>